<reference evidence="4" key="1">
    <citation type="submission" date="2016-10" db="EMBL/GenBank/DDBJ databases">
        <authorList>
            <person name="Varghese N."/>
            <person name="Submissions S."/>
        </authorList>
    </citation>
    <scope>NUCLEOTIDE SEQUENCE [LARGE SCALE GENOMIC DNA]</scope>
    <source>
        <strain evidence="4">DSM 17875</strain>
    </source>
</reference>
<keyword evidence="1" id="KW-0472">Membrane</keyword>
<dbReference type="STRING" id="364197.SAMN05216296_3138"/>
<keyword evidence="4" id="KW-1185">Reference proteome</keyword>
<keyword evidence="2" id="KW-0732">Signal</keyword>
<sequence>MMRCGWLLVCLLLSFDALADTFRPAYLQLRQIDAENYQVLWKVPALDEQTTLKVSPTFPQGTQQRGTPTSSFASGALLKRWQIHVPGGLEGQPIRFNGLAPLGLDVLVRVERADGSEQLERILPVDPQFTLQPGKGPLEVVTTYTFLGFEHILAGFDHLLFVFALILVVRDRKQLILTVTAFTIAHSITLALATLDIVKVPGPPVEAAIALSIVFVALEILQRSRGHAGLATRKPWLVAFSFGLLHGLGFAGALAEVGLPHNAIPLALLFFNVGVELGQLTFIALVLAAAMLLSRLLRLSHEPRWAVQLQAYAIGGLASYWLIERVSSFWV</sequence>
<accession>A0A1H2HNA5</accession>
<feature type="transmembrane region" description="Helical" evidence="1">
    <location>
        <begin position="146"/>
        <end position="168"/>
    </location>
</feature>
<evidence type="ECO:0000256" key="1">
    <source>
        <dbReference type="SAM" id="Phobius"/>
    </source>
</evidence>
<organism evidence="3 4">
    <name type="scientific">Pseudomonas pohangensis</name>
    <dbReference type="NCBI Taxonomy" id="364197"/>
    <lineage>
        <taxon>Bacteria</taxon>
        <taxon>Pseudomonadati</taxon>
        <taxon>Pseudomonadota</taxon>
        <taxon>Gammaproteobacteria</taxon>
        <taxon>Pseudomonadales</taxon>
        <taxon>Pseudomonadaceae</taxon>
        <taxon>Pseudomonas</taxon>
    </lineage>
</organism>
<gene>
    <name evidence="3" type="ORF">SAMN05216296_3138</name>
</gene>
<dbReference type="Pfam" id="PF13795">
    <property type="entry name" value="HupE_UreJ_2"/>
    <property type="match status" value="1"/>
</dbReference>
<feature type="transmembrane region" description="Helical" evidence="1">
    <location>
        <begin position="236"/>
        <end position="255"/>
    </location>
</feature>
<feature type="transmembrane region" description="Helical" evidence="1">
    <location>
        <begin position="267"/>
        <end position="293"/>
    </location>
</feature>
<dbReference type="Proteomes" id="UP000243232">
    <property type="component" value="Chromosome I"/>
</dbReference>
<evidence type="ECO:0000313" key="3">
    <source>
        <dbReference type="EMBL" id="SDU33345.1"/>
    </source>
</evidence>
<dbReference type="OrthoDB" id="9808870at2"/>
<keyword evidence="1" id="KW-0812">Transmembrane</keyword>
<evidence type="ECO:0000256" key="2">
    <source>
        <dbReference type="SAM" id="SignalP"/>
    </source>
</evidence>
<evidence type="ECO:0000313" key="4">
    <source>
        <dbReference type="Proteomes" id="UP000243232"/>
    </source>
</evidence>
<dbReference type="InterPro" id="IPR032809">
    <property type="entry name" value="Put_HupE_UreJ"/>
</dbReference>
<keyword evidence="1" id="KW-1133">Transmembrane helix</keyword>
<dbReference type="EMBL" id="LT629785">
    <property type="protein sequence ID" value="SDU33345.1"/>
    <property type="molecule type" value="Genomic_DNA"/>
</dbReference>
<feature type="signal peptide" evidence="2">
    <location>
        <begin position="1"/>
        <end position="19"/>
    </location>
</feature>
<feature type="chain" id="PRO_5009275879" evidence="2">
    <location>
        <begin position="20"/>
        <end position="331"/>
    </location>
</feature>
<feature type="transmembrane region" description="Helical" evidence="1">
    <location>
        <begin position="207"/>
        <end position="224"/>
    </location>
</feature>
<dbReference type="RefSeq" id="WP_090197399.1">
    <property type="nucleotide sequence ID" value="NZ_LT629785.1"/>
</dbReference>
<feature type="transmembrane region" description="Helical" evidence="1">
    <location>
        <begin position="175"/>
        <end position="195"/>
    </location>
</feature>
<protein>
    <submittedName>
        <fullName evidence="3">HupE / UreJ protein</fullName>
    </submittedName>
</protein>
<proteinExistence type="predicted"/>
<dbReference type="AlphaFoldDB" id="A0A1H2HNA5"/>
<name>A0A1H2HNA5_9PSED</name>